<organism evidence="2 3">
    <name type="scientific">Mesorhizobium erdmanii</name>
    <dbReference type="NCBI Taxonomy" id="1777866"/>
    <lineage>
        <taxon>Bacteria</taxon>
        <taxon>Pseudomonadati</taxon>
        <taxon>Pseudomonadota</taxon>
        <taxon>Alphaproteobacteria</taxon>
        <taxon>Hyphomicrobiales</taxon>
        <taxon>Phyllobacteriaceae</taxon>
        <taxon>Mesorhizobium</taxon>
    </lineage>
</organism>
<dbReference type="GO" id="GO:0004521">
    <property type="term" value="F:RNA endonuclease activity"/>
    <property type="evidence" value="ECO:0007669"/>
    <property type="project" value="TreeGrafter"/>
</dbReference>
<dbReference type="InterPro" id="IPR036866">
    <property type="entry name" value="RibonucZ/Hydroxyglut_hydro"/>
</dbReference>
<dbReference type="InterPro" id="IPR050698">
    <property type="entry name" value="MBL"/>
</dbReference>
<dbReference type="Gene3D" id="3.60.15.10">
    <property type="entry name" value="Ribonuclease Z/Hydroxyacylglutathione hydrolase-like"/>
    <property type="match status" value="1"/>
</dbReference>
<feature type="domain" description="Metallo-beta-lactamase" evidence="1">
    <location>
        <begin position="13"/>
        <end position="203"/>
    </location>
</feature>
<proteinExistence type="predicted"/>
<dbReference type="SMART" id="SM00849">
    <property type="entry name" value="Lactamase_B"/>
    <property type="match status" value="1"/>
</dbReference>
<name>A0A6M7UF93_9HYPH</name>
<dbReference type="PANTHER" id="PTHR11203:SF37">
    <property type="entry name" value="INTEGRATOR COMPLEX SUBUNIT 11"/>
    <property type="match status" value="1"/>
</dbReference>
<dbReference type="GO" id="GO:0016787">
    <property type="term" value="F:hydrolase activity"/>
    <property type="evidence" value="ECO:0007669"/>
    <property type="project" value="UniProtKB-KW"/>
</dbReference>
<reference evidence="2 3" key="1">
    <citation type="submission" date="2018-10" db="EMBL/GenBank/DDBJ databases">
        <authorList>
            <person name="Perry B.J."/>
            <person name="Sullivan J.T."/>
            <person name="Murphy R.J.T."/>
            <person name="Ramsay J.P."/>
            <person name="Ronson C.W."/>
        </authorList>
    </citation>
    <scope>NUCLEOTIDE SEQUENCE [LARGE SCALE GENOMIC DNA]</scope>
    <source>
        <strain evidence="2 3">NZP2014</strain>
    </source>
</reference>
<dbReference type="RefSeq" id="WP_064992480.1">
    <property type="nucleotide sequence ID" value="NZ_CP033361.1"/>
</dbReference>
<dbReference type="PANTHER" id="PTHR11203">
    <property type="entry name" value="CLEAVAGE AND POLYADENYLATION SPECIFICITY FACTOR FAMILY MEMBER"/>
    <property type="match status" value="1"/>
</dbReference>
<dbReference type="KEGG" id="merd:EB233_07610"/>
<dbReference type="AlphaFoldDB" id="A0A6M7UF93"/>
<dbReference type="Pfam" id="PF00753">
    <property type="entry name" value="Lactamase_B"/>
    <property type="match status" value="1"/>
</dbReference>
<gene>
    <name evidence="2" type="ORF">EB233_07610</name>
</gene>
<evidence type="ECO:0000259" key="1">
    <source>
        <dbReference type="SMART" id="SM00849"/>
    </source>
</evidence>
<dbReference type="Proteomes" id="UP000503339">
    <property type="component" value="Chromosome"/>
</dbReference>
<sequence>MMLDLLGGFGEKGRTSLAVNSVNNRILLDVGIKVGAAGAEYYPALDGPVDDIDALLVSHAHEDHIGALSWLLSRGYAGPIFMTAETRAEAPATLAAYAEPDDFRRFPVPDHRIEIFEPGDTLRTGNLTVRTGRSGHVVGGVWFAVDDGKSRVVYTADVVPDSNVFVMDTIPHCDLLVFDASYGADPVPGAARAREISEWVARHPQGCLLPTPLSGRSLELIAALPGPFAIHAGMRSSLEAQIGATGAFLPDVSELLRSRLASAADWADADPLPPLPLLADDGMGEAGPSSRLLPRADQAGFAVLLTGHLPAGSPGDLLHRAGRADWVRMPTHPTLSGNIDIWEKAGRPDALGHSCPTDLLADLKNHIPSLRTQCRTGQRITVPQGSNNENPDL</sequence>
<dbReference type="SUPFAM" id="SSF56281">
    <property type="entry name" value="Metallo-hydrolase/oxidoreductase"/>
    <property type="match status" value="1"/>
</dbReference>
<keyword evidence="2" id="KW-0378">Hydrolase</keyword>
<protein>
    <submittedName>
        <fullName evidence="2">MBL fold metallo-hydrolase</fullName>
    </submittedName>
</protein>
<keyword evidence="3" id="KW-1185">Reference proteome</keyword>
<evidence type="ECO:0000313" key="2">
    <source>
        <dbReference type="EMBL" id="QKC75426.1"/>
    </source>
</evidence>
<accession>A0A6M7UF93</accession>
<dbReference type="EMBL" id="CP033361">
    <property type="protein sequence ID" value="QKC75426.1"/>
    <property type="molecule type" value="Genomic_DNA"/>
</dbReference>
<evidence type="ECO:0000313" key="3">
    <source>
        <dbReference type="Proteomes" id="UP000503339"/>
    </source>
</evidence>
<dbReference type="InterPro" id="IPR001279">
    <property type="entry name" value="Metallo-B-lactamas"/>
</dbReference>